<keyword evidence="3" id="KW-1185">Reference proteome</keyword>
<evidence type="ECO:0000313" key="3">
    <source>
        <dbReference type="Proteomes" id="UP000626148"/>
    </source>
</evidence>
<organism evidence="2 3">
    <name type="scientific">Saccharospirillum salsuginis</name>
    <dbReference type="NCBI Taxonomy" id="418750"/>
    <lineage>
        <taxon>Bacteria</taxon>
        <taxon>Pseudomonadati</taxon>
        <taxon>Pseudomonadota</taxon>
        <taxon>Gammaproteobacteria</taxon>
        <taxon>Oceanospirillales</taxon>
        <taxon>Saccharospirillaceae</taxon>
        <taxon>Saccharospirillum</taxon>
    </lineage>
</organism>
<dbReference type="AlphaFoldDB" id="A0A918K4Y8"/>
<gene>
    <name evidence="2" type="ORF">GCM10007392_14050</name>
</gene>
<evidence type="ECO:0000256" key="1">
    <source>
        <dbReference type="SAM" id="Phobius"/>
    </source>
</evidence>
<keyword evidence="1" id="KW-1133">Transmembrane helix</keyword>
<reference evidence="2" key="1">
    <citation type="journal article" date="2014" name="Int. J. Syst. Evol. Microbiol.">
        <title>Complete genome sequence of Corynebacterium casei LMG S-19264T (=DSM 44701T), isolated from a smear-ripened cheese.</title>
        <authorList>
            <consortium name="US DOE Joint Genome Institute (JGI-PGF)"/>
            <person name="Walter F."/>
            <person name="Albersmeier A."/>
            <person name="Kalinowski J."/>
            <person name="Ruckert C."/>
        </authorList>
    </citation>
    <scope>NUCLEOTIDE SEQUENCE</scope>
    <source>
        <strain evidence="2">KCTC 22169</strain>
    </source>
</reference>
<protein>
    <recommendedName>
        <fullName evidence="4">Cytochrome oxidase Cu insertion factor, SCO1/SenC/PrrC family</fullName>
    </recommendedName>
</protein>
<dbReference type="Proteomes" id="UP000626148">
    <property type="component" value="Unassembled WGS sequence"/>
</dbReference>
<keyword evidence="1" id="KW-0812">Transmembrane</keyword>
<accession>A0A918K4Y8</accession>
<evidence type="ECO:0008006" key="4">
    <source>
        <dbReference type="Google" id="ProtNLM"/>
    </source>
</evidence>
<name>A0A918K4Y8_9GAMM</name>
<proteinExistence type="predicted"/>
<evidence type="ECO:0000313" key="2">
    <source>
        <dbReference type="EMBL" id="GGX48310.1"/>
    </source>
</evidence>
<reference evidence="2" key="2">
    <citation type="submission" date="2020-09" db="EMBL/GenBank/DDBJ databases">
        <authorList>
            <person name="Sun Q."/>
            <person name="Kim S."/>
        </authorList>
    </citation>
    <scope>NUCLEOTIDE SEQUENCE</scope>
    <source>
        <strain evidence="2">KCTC 22169</strain>
    </source>
</reference>
<sequence>MTEGHASGSKTNYSRVQLLIILLTPLIVMVASTALYYSGWLVPDERVNHGELLDPVLSLDDLGLELEVVNPERQWLWIQTAIDCDAACLEEVARQRQIQVALGKYEPRVKRVLLTETTGLDELSGDYPGMSVVNRPAAGYSADFRDRIPVEFGRENFIFVVDPLGNIPLYFTPSNDYKEQLEDMKQLLKLSTIG</sequence>
<keyword evidence="1" id="KW-0472">Membrane</keyword>
<dbReference type="EMBL" id="BMXR01000003">
    <property type="protein sequence ID" value="GGX48310.1"/>
    <property type="molecule type" value="Genomic_DNA"/>
</dbReference>
<feature type="transmembrane region" description="Helical" evidence="1">
    <location>
        <begin position="16"/>
        <end position="37"/>
    </location>
</feature>
<comment type="caution">
    <text evidence="2">The sequence shown here is derived from an EMBL/GenBank/DDBJ whole genome shotgun (WGS) entry which is preliminary data.</text>
</comment>